<evidence type="ECO:0000256" key="1">
    <source>
        <dbReference type="SAM" id="MobiDB-lite"/>
    </source>
</evidence>
<feature type="region of interest" description="Disordered" evidence="1">
    <location>
        <begin position="173"/>
        <end position="273"/>
    </location>
</feature>
<evidence type="ECO:0000313" key="2">
    <source>
        <dbReference type="EMBL" id="XHV10688.1"/>
    </source>
</evidence>
<dbReference type="EMBL" id="PQ287320">
    <property type="protein sequence ID" value="XHV10688.1"/>
    <property type="molecule type" value="Genomic_DNA"/>
</dbReference>
<proteinExistence type="predicted"/>
<organism evidence="2">
    <name type="scientific">Caulobacter phage BL57</name>
    <dbReference type="NCBI Taxonomy" id="3348355"/>
    <lineage>
        <taxon>Viruses</taxon>
    </lineage>
</organism>
<reference evidence="2" key="1">
    <citation type="submission" date="2024-10" db="EMBL/GenBank/DDBJ databases">
        <title>Genetic diversity among independent isolates of the Dolichocephalovirinae subfamily.</title>
        <authorList>
            <person name="Ely B."/>
            <person name="Thomas Q."/>
            <person name="Mohammadi T."/>
        </authorList>
    </citation>
    <scope>NUCLEOTIDE SEQUENCE</scope>
</reference>
<gene>
    <name evidence="2" type="ORF">BL57_216c</name>
</gene>
<feature type="compositionally biased region" description="Basic and acidic residues" evidence="1">
    <location>
        <begin position="199"/>
        <end position="210"/>
    </location>
</feature>
<protein>
    <submittedName>
        <fullName evidence="2">Modular polyketide synthase</fullName>
    </submittedName>
</protein>
<sequence length="382" mass="42542">MSTKTAPREAFKIEPRLVAGDPTKRMNHVIAQCRYCPGEDAIPITTHKPTIPVEFAKRMFRKRGWGIGAHRGKDSCPTCHGYAKADSAPMEKRSEVLLDATMHVLANGLVPIEINPEDPTVADKPKDANDYVVPEGVIDVLKKAGDINPDMVSKVVNGAVARRASQDGQRLRDYNNSLTHEQRSEITKKGHATRKAKKEAKIAEQREKKGAGSRRYWASMTPEERSQRQKDAAAVRLGRKPPASAFKPLPLKPEIESLPQETVADPKPPRAATPAENRRIIEALDTHYNTLKQCYIGAWTDKKVADELNLPWAWVAEMRERVYGPERNEAAEVAGAELKKHWETLGKLETDVLTAFDKFDEQIKAQRAALLKTAEKIGVVLA</sequence>
<accession>A0AB74UMI7</accession>
<feature type="compositionally biased region" description="Basic and acidic residues" evidence="1">
    <location>
        <begin position="222"/>
        <end position="233"/>
    </location>
</feature>
<name>A0AB74UMI7_9VIRU</name>
<feature type="compositionally biased region" description="Basic residues" evidence="1">
    <location>
        <begin position="189"/>
        <end position="198"/>
    </location>
</feature>